<evidence type="ECO:0008006" key="3">
    <source>
        <dbReference type="Google" id="ProtNLM"/>
    </source>
</evidence>
<dbReference type="Gene3D" id="3.30.360.10">
    <property type="entry name" value="Dihydrodipicolinate Reductase, domain 2"/>
    <property type="match status" value="1"/>
</dbReference>
<gene>
    <name evidence="1" type="ORF">MAR_014028</name>
</gene>
<accession>A0ABY7G4T4</accession>
<reference evidence="1" key="1">
    <citation type="submission" date="2022-11" db="EMBL/GenBank/DDBJ databases">
        <title>Centuries of genome instability and evolution in soft-shell clam transmissible cancer (bioRxiv).</title>
        <authorList>
            <person name="Hart S.F.M."/>
            <person name="Yonemitsu M.A."/>
            <person name="Giersch R.M."/>
            <person name="Beal B.F."/>
            <person name="Arriagada G."/>
            <person name="Davis B.W."/>
            <person name="Ostrander E.A."/>
            <person name="Goff S.P."/>
            <person name="Metzger M.J."/>
        </authorList>
    </citation>
    <scope>NUCLEOTIDE SEQUENCE</scope>
    <source>
        <strain evidence="1">MELC-2E11</strain>
        <tissue evidence="1">Siphon/mantle</tissue>
    </source>
</reference>
<evidence type="ECO:0000313" key="2">
    <source>
        <dbReference type="Proteomes" id="UP001164746"/>
    </source>
</evidence>
<organism evidence="1 2">
    <name type="scientific">Mya arenaria</name>
    <name type="common">Soft-shell clam</name>
    <dbReference type="NCBI Taxonomy" id="6604"/>
    <lineage>
        <taxon>Eukaryota</taxon>
        <taxon>Metazoa</taxon>
        <taxon>Spiralia</taxon>
        <taxon>Lophotrochozoa</taxon>
        <taxon>Mollusca</taxon>
        <taxon>Bivalvia</taxon>
        <taxon>Autobranchia</taxon>
        <taxon>Heteroconchia</taxon>
        <taxon>Euheterodonta</taxon>
        <taxon>Imparidentia</taxon>
        <taxon>Neoheterodontei</taxon>
        <taxon>Myida</taxon>
        <taxon>Myoidea</taxon>
        <taxon>Myidae</taxon>
        <taxon>Mya</taxon>
    </lineage>
</organism>
<sequence length="204" mass="23573">MAPVVHKHLAVRQRLGMMNASIDRLKLPITDTIRQQVIKTTTRPSYEFLKSADSTGCNILADLGVHDIDMVVWLTRAQRPESIYITCNVHDEQLQAHCPHFQNGESQSMFRMEHHRKDPGICSQRQGALSHPRRHPNLEMSALTVSRFIIHCSINLIHLVNTIQTYQIQTQLKQIWVQVMTLLQMSEIHDECCLKKNEQNHILI</sequence>
<dbReference type="Proteomes" id="UP001164746">
    <property type="component" value="Chromosome 15"/>
</dbReference>
<protein>
    <recommendedName>
        <fullName evidence="3">Gfo/Idh/MocA-like oxidoreductase C-terminal domain-containing protein</fullName>
    </recommendedName>
</protein>
<proteinExistence type="predicted"/>
<dbReference type="EMBL" id="CP111026">
    <property type="protein sequence ID" value="WAR28324.1"/>
    <property type="molecule type" value="Genomic_DNA"/>
</dbReference>
<name>A0ABY7G4T4_MYAAR</name>
<evidence type="ECO:0000313" key="1">
    <source>
        <dbReference type="EMBL" id="WAR28324.1"/>
    </source>
</evidence>
<keyword evidence="2" id="KW-1185">Reference proteome</keyword>